<gene>
    <name evidence="5" type="ORF">F8153_15035</name>
</gene>
<dbReference type="GO" id="GO:0009236">
    <property type="term" value="P:cobalamin biosynthetic process"/>
    <property type="evidence" value="ECO:0007669"/>
    <property type="project" value="InterPro"/>
</dbReference>
<keyword evidence="3" id="KW-0067">ATP-binding</keyword>
<name>A0A833HLC0_9FIRM</name>
<organism evidence="5 6">
    <name type="scientific">Alkaliphilus serpentinus</name>
    <dbReference type="NCBI Taxonomy" id="1482731"/>
    <lineage>
        <taxon>Bacteria</taxon>
        <taxon>Bacillati</taxon>
        <taxon>Bacillota</taxon>
        <taxon>Clostridia</taxon>
        <taxon>Peptostreptococcales</taxon>
        <taxon>Natronincolaceae</taxon>
        <taxon>Alkaliphilus</taxon>
    </lineage>
</organism>
<feature type="domain" description="Cobalamin adenosyltransferase-like" evidence="4">
    <location>
        <begin position="84"/>
        <end position="242"/>
    </location>
</feature>
<sequence length="251" mass="29048">MKVLTELALRTELKGKALKKYVVDKNTIITPSARQFLKEKNIEIVTDGVNTEAREREEIKVTEMKETAHLYICETTGGFFNEKPEYMTHLYGNRLVYKDHPRIEFRGKLDSLQSKLLELQVVVARYKVDGLIKDLEELLTYIRKILRAEVLEESFATDMLMGLREEDIRAQSHNPMNYFKIQHILPSYQMGEVVIGLNSLRTKVRETEIAGIKAFREGGNIERQDIIKALNRMSSAVYVLMLRCHSGFYKG</sequence>
<dbReference type="InterPro" id="IPR036451">
    <property type="entry name" value="CblAdoTrfase-like_sf"/>
</dbReference>
<dbReference type="Gene3D" id="1.20.1200.10">
    <property type="entry name" value="Cobalamin adenosyltransferase-like"/>
    <property type="match status" value="1"/>
</dbReference>
<dbReference type="RefSeq" id="WP_151867172.1">
    <property type="nucleotide sequence ID" value="NZ_WBZB01000063.1"/>
</dbReference>
<dbReference type="InterPro" id="IPR016030">
    <property type="entry name" value="CblAdoTrfase-like"/>
</dbReference>
<evidence type="ECO:0000259" key="4">
    <source>
        <dbReference type="Pfam" id="PF01923"/>
    </source>
</evidence>
<keyword evidence="1 5" id="KW-0808">Transferase</keyword>
<evidence type="ECO:0000256" key="3">
    <source>
        <dbReference type="ARBA" id="ARBA00022840"/>
    </source>
</evidence>
<dbReference type="AlphaFoldDB" id="A0A833HLC0"/>
<dbReference type="InterPro" id="IPR009194">
    <property type="entry name" value="AdoTrfase_EutT"/>
</dbReference>
<dbReference type="OrthoDB" id="306726at2"/>
<protein>
    <submittedName>
        <fullName evidence="5">Cobalamin adenosyltransferase</fullName>
    </submittedName>
</protein>
<dbReference type="Pfam" id="PF01923">
    <property type="entry name" value="Cob_adeno_trans"/>
    <property type="match status" value="1"/>
</dbReference>
<dbReference type="EMBL" id="WBZB01000063">
    <property type="protein sequence ID" value="KAB3525605.1"/>
    <property type="molecule type" value="Genomic_DNA"/>
</dbReference>
<dbReference type="GO" id="GO:0005524">
    <property type="term" value="F:ATP binding"/>
    <property type="evidence" value="ECO:0007669"/>
    <property type="project" value="UniProtKB-KW"/>
</dbReference>
<comment type="caution">
    <text evidence="5">The sequence shown here is derived from an EMBL/GenBank/DDBJ whole genome shotgun (WGS) entry which is preliminary data.</text>
</comment>
<accession>A0A833HLC0</accession>
<dbReference type="GO" id="GO:0006580">
    <property type="term" value="P:ethanolamine metabolic process"/>
    <property type="evidence" value="ECO:0007669"/>
    <property type="project" value="InterPro"/>
</dbReference>
<keyword evidence="6" id="KW-1185">Reference proteome</keyword>
<dbReference type="SUPFAM" id="SSF89028">
    <property type="entry name" value="Cobalamin adenosyltransferase-like"/>
    <property type="match status" value="1"/>
</dbReference>
<evidence type="ECO:0000256" key="2">
    <source>
        <dbReference type="ARBA" id="ARBA00022741"/>
    </source>
</evidence>
<proteinExistence type="predicted"/>
<dbReference type="Proteomes" id="UP000465601">
    <property type="component" value="Unassembled WGS sequence"/>
</dbReference>
<reference evidence="5 6" key="1">
    <citation type="submission" date="2019-10" db="EMBL/GenBank/DDBJ databases">
        <title>Alkaliphilus serpentinus sp. nov. and Alkaliphilus pronyensis sp. nov., two novel anaerobic alkaliphilic species isolated from the serpentinized-hosted hydrothermal field of the Prony Bay (New Caledonia).</title>
        <authorList>
            <person name="Postec A."/>
        </authorList>
    </citation>
    <scope>NUCLEOTIDE SEQUENCE [LARGE SCALE GENOMIC DNA]</scope>
    <source>
        <strain evidence="5 6">LacT</strain>
    </source>
</reference>
<keyword evidence="2" id="KW-0547">Nucleotide-binding</keyword>
<evidence type="ECO:0000256" key="1">
    <source>
        <dbReference type="ARBA" id="ARBA00022679"/>
    </source>
</evidence>
<dbReference type="GO" id="GO:0008817">
    <property type="term" value="F:corrinoid adenosyltransferase activity"/>
    <property type="evidence" value="ECO:0007669"/>
    <property type="project" value="InterPro"/>
</dbReference>
<dbReference type="PIRSF" id="PIRSF012294">
    <property type="entry name" value="ATR_EutT"/>
    <property type="match status" value="1"/>
</dbReference>
<evidence type="ECO:0000313" key="6">
    <source>
        <dbReference type="Proteomes" id="UP000465601"/>
    </source>
</evidence>
<evidence type="ECO:0000313" key="5">
    <source>
        <dbReference type="EMBL" id="KAB3525605.1"/>
    </source>
</evidence>